<dbReference type="EMBL" id="AMQM01009164">
    <property type="status" value="NOT_ANNOTATED_CDS"/>
    <property type="molecule type" value="Genomic_DNA"/>
</dbReference>
<dbReference type="RefSeq" id="XP_009013224.1">
    <property type="nucleotide sequence ID" value="XM_009014976.1"/>
</dbReference>
<evidence type="ECO:0000313" key="3">
    <source>
        <dbReference type="Proteomes" id="UP000015101"/>
    </source>
</evidence>
<reference evidence="3" key="1">
    <citation type="submission" date="2012-12" db="EMBL/GenBank/DDBJ databases">
        <authorList>
            <person name="Hellsten U."/>
            <person name="Grimwood J."/>
            <person name="Chapman J.A."/>
            <person name="Shapiro H."/>
            <person name="Aerts A."/>
            <person name="Otillar R.P."/>
            <person name="Terry A.Y."/>
            <person name="Boore J.L."/>
            <person name="Simakov O."/>
            <person name="Marletaz F."/>
            <person name="Cho S.-J."/>
            <person name="Edsinger-Gonzales E."/>
            <person name="Havlak P."/>
            <person name="Kuo D.-H."/>
            <person name="Larsson T."/>
            <person name="Lv J."/>
            <person name="Arendt D."/>
            <person name="Savage R."/>
            <person name="Osoegawa K."/>
            <person name="de Jong P."/>
            <person name="Lindberg D.R."/>
            <person name="Seaver E.C."/>
            <person name="Weisblat D.A."/>
            <person name="Putnam N.H."/>
            <person name="Grigoriev I.V."/>
            <person name="Rokhsar D.S."/>
        </authorList>
    </citation>
    <scope>NUCLEOTIDE SEQUENCE</scope>
</reference>
<dbReference type="PANTHER" id="PTHR37404:SF1">
    <property type="entry name" value="HCG1796489"/>
    <property type="match status" value="1"/>
</dbReference>
<dbReference type="OMA" id="KAPGHWK"/>
<reference evidence="2" key="3">
    <citation type="submission" date="2015-06" db="UniProtKB">
        <authorList>
            <consortium name="EnsemblMetazoa"/>
        </authorList>
    </citation>
    <scope>IDENTIFICATION</scope>
</reference>
<dbReference type="HOGENOM" id="CLU_080873_0_0_1"/>
<dbReference type="CTD" id="20209323"/>
<proteinExistence type="predicted"/>
<dbReference type="InParanoid" id="T1FKH4"/>
<dbReference type="PANTHER" id="PTHR37404">
    <property type="entry name" value="HCG1796489"/>
    <property type="match status" value="1"/>
</dbReference>
<dbReference type="InterPro" id="IPR053347">
    <property type="entry name" value="Axonemal_MT_stabilizer"/>
</dbReference>
<name>T1FKH4_HELRO</name>
<reference evidence="1 3" key="2">
    <citation type="journal article" date="2013" name="Nature">
        <title>Insights into bilaterian evolution from three spiralian genomes.</title>
        <authorList>
            <person name="Simakov O."/>
            <person name="Marletaz F."/>
            <person name="Cho S.J."/>
            <person name="Edsinger-Gonzales E."/>
            <person name="Havlak P."/>
            <person name="Hellsten U."/>
            <person name="Kuo D.H."/>
            <person name="Larsson T."/>
            <person name="Lv J."/>
            <person name="Arendt D."/>
            <person name="Savage R."/>
            <person name="Osoegawa K."/>
            <person name="de Jong P."/>
            <person name="Grimwood J."/>
            <person name="Chapman J.A."/>
            <person name="Shapiro H."/>
            <person name="Aerts A."/>
            <person name="Otillar R.P."/>
            <person name="Terry A.Y."/>
            <person name="Boore J.L."/>
            <person name="Grigoriev I.V."/>
            <person name="Lindberg D.R."/>
            <person name="Seaver E.C."/>
            <person name="Weisblat D.A."/>
            <person name="Putnam N.H."/>
            <person name="Rokhsar D.S."/>
        </authorList>
    </citation>
    <scope>NUCLEOTIDE SEQUENCE</scope>
</reference>
<dbReference type="EMBL" id="KB096076">
    <property type="protein sequence ID" value="ESO08672.1"/>
    <property type="molecule type" value="Genomic_DNA"/>
</dbReference>
<sequence length="292" mass="33992">MSEYEKTNTDLLRTSSGVGHKWRPPQNFPNMELMDNYGNFGPFFKKPAAHYKVHYLQDLHEKSTTTSFHLQLHPFKPQLMSENLRRPLTMGNQTSEMKDKFSGQDPLKEPKTFEDFKGFTLRDHLKSVPTQPTYMGIAADVMLPGGRTKSCHNRSVYLLNDPYLTTTQKMHRPFKEEELCLEPRRKLNVLEWIQGPRVVVPQQTPMTDKLFSRQETKINQIPPLVAHVPHSGFRTEYREHFQQPVDLNPQETSTCPPDIMNVREGNSRQVQTIPLFYDTEYKRIGSKCRVTV</sequence>
<dbReference type="GeneID" id="20209323"/>
<evidence type="ECO:0000313" key="1">
    <source>
        <dbReference type="EMBL" id="ESO08672.1"/>
    </source>
</evidence>
<dbReference type="AlphaFoldDB" id="T1FKH4"/>
<accession>T1FKH4</accession>
<organism evidence="2 3">
    <name type="scientific">Helobdella robusta</name>
    <name type="common">Californian leech</name>
    <dbReference type="NCBI Taxonomy" id="6412"/>
    <lineage>
        <taxon>Eukaryota</taxon>
        <taxon>Metazoa</taxon>
        <taxon>Spiralia</taxon>
        <taxon>Lophotrochozoa</taxon>
        <taxon>Annelida</taxon>
        <taxon>Clitellata</taxon>
        <taxon>Hirudinea</taxon>
        <taxon>Rhynchobdellida</taxon>
        <taxon>Glossiphoniidae</taxon>
        <taxon>Helobdella</taxon>
    </lineage>
</organism>
<protein>
    <submittedName>
        <fullName evidence="1 2">Uncharacterized protein</fullName>
    </submittedName>
</protein>
<dbReference type="EnsemblMetazoa" id="HelroT184048">
    <property type="protein sequence ID" value="HelroP184048"/>
    <property type="gene ID" value="HelroG184048"/>
</dbReference>
<keyword evidence="3" id="KW-1185">Reference proteome</keyword>
<dbReference type="Proteomes" id="UP000015101">
    <property type="component" value="Unassembled WGS sequence"/>
</dbReference>
<dbReference type="KEGG" id="hro:HELRODRAFT_184048"/>
<dbReference type="OrthoDB" id="382863at2759"/>
<gene>
    <name evidence="2" type="primary">20209323</name>
    <name evidence="1" type="ORF">HELRODRAFT_184048</name>
</gene>
<evidence type="ECO:0000313" key="2">
    <source>
        <dbReference type="EnsemblMetazoa" id="HelroP184048"/>
    </source>
</evidence>